<evidence type="ECO:0000256" key="1">
    <source>
        <dbReference type="SAM" id="Coils"/>
    </source>
</evidence>
<dbReference type="Proteomes" id="UP000632828">
    <property type="component" value="Unassembled WGS sequence"/>
</dbReference>
<keyword evidence="1" id="KW-0175">Coiled coil</keyword>
<accession>A0A8J6UID7</accession>
<keyword evidence="4" id="KW-1185">Reference proteome</keyword>
<dbReference type="Pfam" id="PF20250">
    <property type="entry name" value="FapA_N"/>
    <property type="match status" value="1"/>
</dbReference>
<name>A0A8J6UID7_9BACT</name>
<protein>
    <submittedName>
        <fullName evidence="3">DUF342 domain-containing protein</fullName>
    </submittedName>
</protein>
<dbReference type="InterPro" id="IPR046865">
    <property type="entry name" value="FapA_b_solenoid"/>
</dbReference>
<dbReference type="EMBL" id="JACWUN010000008">
    <property type="protein sequence ID" value="MBD1400725.1"/>
    <property type="molecule type" value="Genomic_DNA"/>
</dbReference>
<feature type="domain" description="Flagellar Assembly Protein A N-terminal region" evidence="2">
    <location>
        <begin position="33"/>
        <end position="202"/>
    </location>
</feature>
<reference evidence="3" key="1">
    <citation type="submission" date="2020-09" db="EMBL/GenBank/DDBJ databases">
        <title>Pelobacter alkaliphilus sp. nov., a novel anaerobic arsenate-reducing bacterium from terrestrial mud volcano.</title>
        <authorList>
            <person name="Khomyakova M.A."/>
            <person name="Merkel A.Y."/>
            <person name="Slobodkin A.I."/>
        </authorList>
    </citation>
    <scope>NUCLEOTIDE SEQUENCE</scope>
    <source>
        <strain evidence="3">M08fum</strain>
    </source>
</reference>
<dbReference type="RefSeq" id="WP_191155559.1">
    <property type="nucleotide sequence ID" value="NZ_JACWUN010000008.1"/>
</dbReference>
<evidence type="ECO:0000313" key="4">
    <source>
        <dbReference type="Proteomes" id="UP000632828"/>
    </source>
</evidence>
<gene>
    <name evidence="3" type="ORF">ICT70_08595</name>
</gene>
<comment type="caution">
    <text evidence="3">The sequence shown here is derived from an EMBL/GenBank/DDBJ whole genome shotgun (WGS) entry which is preliminary data.</text>
</comment>
<evidence type="ECO:0000259" key="2">
    <source>
        <dbReference type="Pfam" id="PF20250"/>
    </source>
</evidence>
<evidence type="ECO:0000313" key="3">
    <source>
        <dbReference type="EMBL" id="MBD1400725.1"/>
    </source>
</evidence>
<feature type="coiled-coil region" evidence="1">
    <location>
        <begin position="368"/>
        <end position="432"/>
    </location>
</feature>
<dbReference type="AlphaFoldDB" id="A0A8J6UID7"/>
<dbReference type="Pfam" id="PF03961">
    <property type="entry name" value="FapA"/>
    <property type="match status" value="1"/>
</dbReference>
<organism evidence="3 4">
    <name type="scientific">Pelovirga terrestris</name>
    <dbReference type="NCBI Taxonomy" id="2771352"/>
    <lineage>
        <taxon>Bacteria</taxon>
        <taxon>Pseudomonadati</taxon>
        <taxon>Thermodesulfobacteriota</taxon>
        <taxon>Desulfuromonadia</taxon>
        <taxon>Geobacterales</taxon>
        <taxon>Geobacteraceae</taxon>
        <taxon>Pelovirga</taxon>
    </lineage>
</organism>
<proteinExistence type="predicted"/>
<dbReference type="PANTHER" id="PTHR38032:SF1">
    <property type="entry name" value="RNA-BINDING PROTEIN KHPB N-TERMINAL DOMAIN-CONTAINING PROTEIN"/>
    <property type="match status" value="1"/>
</dbReference>
<sequence length="502" mass="54454">MAESDKKSRIDVGCKVLAEYVTDDYSLQLQTCASDMECRAGITVHNLEKSPSPADIMSFLRRNNITSSVDLEQVAIFCTEAAQGNNPQDIILARGSEPEPGEDGWFELLVSTGKDVSEWEEDEFGRVNFKDVQNFSNVEIGEHIGNIYPPTPGVPGKTITGDLITPLSGKAANVIAGAGVRLSDDGKQAFAIRSGRAVFDNNMISIAEEFIVDGDVDLRVGHITFNGFVDIKGDVLDDFNITATKGIKVSGAVGACKIQCDGPVTIGTMTGKGVGKIVCKGALRANYLNQVTVECWNNIDVAHEVRNSILKATGSIHIETGQISGGEAIALEGIEAKAVGARSGIRTQLTSGVYFPENDRLKYLRTRVKSVAEQAKRISEALKSLNKKPRPDNRPALREAIELRIGILTQRHVNLEEEREELNEELINFSAGEHPTARARINVLAKLMEGSVLHLGETSEEIKMERSGPMSIVENTQDGGLRFLSHSPLAAVLKEPEDDADE</sequence>
<dbReference type="PANTHER" id="PTHR38032">
    <property type="entry name" value="POLYMERASE-RELATED"/>
    <property type="match status" value="1"/>
</dbReference>
<dbReference type="InterPro" id="IPR005646">
    <property type="entry name" value="FapA"/>
</dbReference>
<dbReference type="InterPro" id="IPR046866">
    <property type="entry name" value="FapA_N"/>
</dbReference>